<feature type="non-terminal residue" evidence="1">
    <location>
        <position position="1"/>
    </location>
</feature>
<keyword evidence="2" id="KW-1185">Reference proteome</keyword>
<reference evidence="2" key="1">
    <citation type="submission" date="2016-06" db="EMBL/GenBank/DDBJ databases">
        <title>Parallel loss of symbiosis genes in relatives of nitrogen-fixing non-legume Parasponia.</title>
        <authorList>
            <person name="Van Velzen R."/>
            <person name="Holmer R."/>
            <person name="Bu F."/>
            <person name="Rutten L."/>
            <person name="Van Zeijl A."/>
            <person name="Liu W."/>
            <person name="Santuari L."/>
            <person name="Cao Q."/>
            <person name="Sharma T."/>
            <person name="Shen D."/>
            <person name="Roswanjaya Y."/>
            <person name="Wardhani T."/>
            <person name="Kalhor M.S."/>
            <person name="Jansen J."/>
            <person name="Van den Hoogen J."/>
            <person name="Gungor B."/>
            <person name="Hartog M."/>
            <person name="Hontelez J."/>
            <person name="Verver J."/>
            <person name="Yang W.-C."/>
            <person name="Schijlen E."/>
            <person name="Repin R."/>
            <person name="Schilthuizen M."/>
            <person name="Schranz E."/>
            <person name="Heidstra R."/>
            <person name="Miyata K."/>
            <person name="Fedorova E."/>
            <person name="Kohlen W."/>
            <person name="Bisseling T."/>
            <person name="Smit S."/>
            <person name="Geurts R."/>
        </authorList>
    </citation>
    <scope>NUCLEOTIDE SEQUENCE [LARGE SCALE GENOMIC DNA]</scope>
    <source>
        <strain evidence="2">cv. WU1-14</strain>
    </source>
</reference>
<protein>
    <submittedName>
        <fullName evidence="1">Uncharacterized protein</fullName>
    </submittedName>
</protein>
<accession>A0A2P5A9R2</accession>
<dbReference type="AlphaFoldDB" id="A0A2P5A9R2"/>
<proteinExistence type="predicted"/>
<organism evidence="1 2">
    <name type="scientific">Parasponia andersonii</name>
    <name type="common">Sponia andersonii</name>
    <dbReference type="NCBI Taxonomy" id="3476"/>
    <lineage>
        <taxon>Eukaryota</taxon>
        <taxon>Viridiplantae</taxon>
        <taxon>Streptophyta</taxon>
        <taxon>Embryophyta</taxon>
        <taxon>Tracheophyta</taxon>
        <taxon>Spermatophyta</taxon>
        <taxon>Magnoliopsida</taxon>
        <taxon>eudicotyledons</taxon>
        <taxon>Gunneridae</taxon>
        <taxon>Pentapetalae</taxon>
        <taxon>rosids</taxon>
        <taxon>fabids</taxon>
        <taxon>Rosales</taxon>
        <taxon>Cannabaceae</taxon>
        <taxon>Parasponia</taxon>
    </lineage>
</organism>
<evidence type="ECO:0000313" key="2">
    <source>
        <dbReference type="Proteomes" id="UP000237105"/>
    </source>
</evidence>
<gene>
    <name evidence="1" type="ORF">PanWU01x14_354180</name>
</gene>
<sequence>SLNSIIEYGLVVIRMFDFILETFNSNCNTPTLQTQRLNMYKIQLHFSLQIRVTQYYEVLQRYSKQKICDKPLCLLSVYSPMKESMWSRLNLFGRI</sequence>
<comment type="caution">
    <text evidence="1">The sequence shown here is derived from an EMBL/GenBank/DDBJ whole genome shotgun (WGS) entry which is preliminary data.</text>
</comment>
<evidence type="ECO:0000313" key="1">
    <source>
        <dbReference type="EMBL" id="PON33277.1"/>
    </source>
</evidence>
<dbReference type="Proteomes" id="UP000237105">
    <property type="component" value="Unassembled WGS sequence"/>
</dbReference>
<name>A0A2P5A9R2_PARAD</name>
<dbReference type="EMBL" id="JXTB01000741">
    <property type="protein sequence ID" value="PON33277.1"/>
    <property type="molecule type" value="Genomic_DNA"/>
</dbReference>